<evidence type="ECO:0000256" key="1">
    <source>
        <dbReference type="ARBA" id="ARBA00022723"/>
    </source>
</evidence>
<dbReference type="GO" id="GO:0008270">
    <property type="term" value="F:zinc ion binding"/>
    <property type="evidence" value="ECO:0007669"/>
    <property type="project" value="UniProtKB-KW"/>
</dbReference>
<proteinExistence type="predicted"/>
<dbReference type="InterPro" id="IPR011604">
    <property type="entry name" value="PDDEXK-like_dom_sf"/>
</dbReference>
<dbReference type="KEGG" id="tpal:117640175"/>
<reference evidence="8" key="1">
    <citation type="submission" date="2025-08" db="UniProtKB">
        <authorList>
            <consortium name="RefSeq"/>
        </authorList>
    </citation>
    <scope>IDENTIFICATION</scope>
    <source>
        <tissue evidence="8">Total insect</tissue>
    </source>
</reference>
<evidence type="ECO:0000313" key="8">
    <source>
        <dbReference type="RefSeq" id="XP_034232356.1"/>
    </source>
</evidence>
<evidence type="ECO:0000256" key="2">
    <source>
        <dbReference type="ARBA" id="ARBA00022771"/>
    </source>
</evidence>
<keyword evidence="1" id="KW-0479">Metal-binding</keyword>
<dbReference type="SUPFAM" id="SSF57903">
    <property type="entry name" value="FYVE/PHD zinc finger"/>
    <property type="match status" value="1"/>
</dbReference>
<evidence type="ECO:0000256" key="5">
    <source>
        <dbReference type="SAM" id="MobiDB-lite"/>
    </source>
</evidence>
<dbReference type="RefSeq" id="XP_034232356.1">
    <property type="nucleotide sequence ID" value="XM_034376465.1"/>
</dbReference>
<dbReference type="InterPro" id="IPR011335">
    <property type="entry name" value="Restrct_endonuc-II-like"/>
</dbReference>
<name>A0A6P8Y8D7_THRPL</name>
<feature type="domain" description="SWIM-type" evidence="6">
    <location>
        <begin position="129"/>
        <end position="165"/>
    </location>
</feature>
<evidence type="ECO:0000259" key="6">
    <source>
        <dbReference type="PROSITE" id="PS50966"/>
    </source>
</evidence>
<dbReference type="PROSITE" id="PS01359">
    <property type="entry name" value="ZF_PHD_1"/>
    <property type="match status" value="1"/>
</dbReference>
<dbReference type="Pfam" id="PF09588">
    <property type="entry name" value="YqaJ"/>
    <property type="match status" value="1"/>
</dbReference>
<dbReference type="OrthoDB" id="6618799at2759"/>
<dbReference type="InterPro" id="IPR011011">
    <property type="entry name" value="Znf_FYVE_PHD"/>
</dbReference>
<dbReference type="FunCoup" id="A0A6P8Y8D7">
    <property type="interactions" value="12"/>
</dbReference>
<evidence type="ECO:0000256" key="3">
    <source>
        <dbReference type="ARBA" id="ARBA00022833"/>
    </source>
</evidence>
<dbReference type="Gene3D" id="3.90.320.10">
    <property type="match status" value="1"/>
</dbReference>
<sequence>MAQAKTPPKPMRFNEGYAKTLTGQDLMRYKDLLKLCNNVDPCELVWKDCSKTEDFIPDVNLIHIASYLIDRTRVTSMQSMKNYQSTRAYRFLNDGWVQHVRFHKLPNDYVICVARVKHSYSFNDPALRPWALVKLDGEIIAGWCNCEAGCGESCNHLAALLYALEYGAKRKRETTCTSRACSWLPPALKEVPLSAVRNIDLTTPTNKRKRLSGEVDEESLVDDPPAHPPRQALVSPGTLSSFFQKLHVVKPDSAIFRVLPEYCDQYVPEEIVLPVVNIFDRNCCDLSLNELRMECRSDFSKFKVSIEERVRIEKLTRKQYKTSVWRKVKAGRIGASDMHACLQTGVDDPSISLVEKICNPLKEHHPSKWMIRGLDLEGDAKTEYLELMRRSHTNFQLYNTGLYISPEFPFIGASPDGKVHCDCHGYGLVEIKCTKDANPDVNVVPANHYTQMQTQLLCIGPKYTYCDYYVYHPSGSTCKRVNVDSERQDEILVGAENFCRKVILPELKARYFTTLKHLFQQLSLFDPHQSNDQPDQQPRTACYCQQDWDPPMVECVGRNCTFRYFHLRCFGLKRVPKTWLCLECKPSAV</sequence>
<dbReference type="InterPro" id="IPR019786">
    <property type="entry name" value="Zinc_finger_PHD-type_CS"/>
</dbReference>
<evidence type="ECO:0000256" key="4">
    <source>
        <dbReference type="PROSITE-ProRule" id="PRU00325"/>
    </source>
</evidence>
<dbReference type="InterPro" id="IPR019080">
    <property type="entry name" value="YqaJ_viral_recombinase"/>
</dbReference>
<keyword evidence="3" id="KW-0862">Zinc</keyword>
<dbReference type="InterPro" id="IPR007527">
    <property type="entry name" value="Znf_SWIM"/>
</dbReference>
<dbReference type="GO" id="GO:0006281">
    <property type="term" value="P:DNA repair"/>
    <property type="evidence" value="ECO:0007669"/>
    <property type="project" value="UniProtKB-ARBA"/>
</dbReference>
<keyword evidence="2 4" id="KW-0863">Zinc-finger</keyword>
<dbReference type="AlphaFoldDB" id="A0A6P8Y8D7"/>
<dbReference type="Gene3D" id="3.30.40.10">
    <property type="entry name" value="Zinc/RING finger domain, C3HC4 (zinc finger)"/>
    <property type="match status" value="1"/>
</dbReference>
<dbReference type="PANTHER" id="PTHR47526">
    <property type="entry name" value="ATP-DEPENDENT DNA HELICASE"/>
    <property type="match status" value="1"/>
</dbReference>
<feature type="region of interest" description="Disordered" evidence="5">
    <location>
        <begin position="207"/>
        <end position="229"/>
    </location>
</feature>
<dbReference type="CDD" id="cd22343">
    <property type="entry name" value="PDDEXK_lambda_exonuclease-like"/>
    <property type="match status" value="1"/>
</dbReference>
<accession>A0A6P8Y8D7</accession>
<gene>
    <name evidence="8" type="primary">LOC117640175</name>
</gene>
<evidence type="ECO:0000313" key="7">
    <source>
        <dbReference type="Proteomes" id="UP000515158"/>
    </source>
</evidence>
<dbReference type="Proteomes" id="UP000515158">
    <property type="component" value="Unplaced"/>
</dbReference>
<keyword evidence="7" id="KW-1185">Reference proteome</keyword>
<dbReference type="InParanoid" id="A0A6P8Y8D7"/>
<dbReference type="PROSITE" id="PS50966">
    <property type="entry name" value="ZF_SWIM"/>
    <property type="match status" value="1"/>
</dbReference>
<dbReference type="GeneID" id="117640175"/>
<protein>
    <submittedName>
        <fullName evidence="8">Uncharacterized protein LOC117640175</fullName>
    </submittedName>
</protein>
<organism evidence="8">
    <name type="scientific">Thrips palmi</name>
    <name type="common">Melon thrips</name>
    <dbReference type="NCBI Taxonomy" id="161013"/>
    <lineage>
        <taxon>Eukaryota</taxon>
        <taxon>Metazoa</taxon>
        <taxon>Ecdysozoa</taxon>
        <taxon>Arthropoda</taxon>
        <taxon>Hexapoda</taxon>
        <taxon>Insecta</taxon>
        <taxon>Pterygota</taxon>
        <taxon>Neoptera</taxon>
        <taxon>Paraneoptera</taxon>
        <taxon>Thysanoptera</taxon>
        <taxon>Terebrantia</taxon>
        <taxon>Thripoidea</taxon>
        <taxon>Thripidae</taxon>
        <taxon>Thrips</taxon>
    </lineage>
</organism>
<dbReference type="SUPFAM" id="SSF52980">
    <property type="entry name" value="Restriction endonuclease-like"/>
    <property type="match status" value="1"/>
</dbReference>
<dbReference type="InterPro" id="IPR013083">
    <property type="entry name" value="Znf_RING/FYVE/PHD"/>
</dbReference>
<dbReference type="PANTHER" id="PTHR47526:SF3">
    <property type="entry name" value="PHD-TYPE DOMAIN-CONTAINING PROTEIN"/>
    <property type="match status" value="1"/>
</dbReference>